<name>A0A8T1PKC1_CARIL</name>
<organism evidence="2 3">
    <name type="scientific">Carya illinoinensis</name>
    <name type="common">Pecan</name>
    <dbReference type="NCBI Taxonomy" id="32201"/>
    <lineage>
        <taxon>Eukaryota</taxon>
        <taxon>Viridiplantae</taxon>
        <taxon>Streptophyta</taxon>
        <taxon>Embryophyta</taxon>
        <taxon>Tracheophyta</taxon>
        <taxon>Spermatophyta</taxon>
        <taxon>Magnoliopsida</taxon>
        <taxon>eudicotyledons</taxon>
        <taxon>Gunneridae</taxon>
        <taxon>Pentapetalae</taxon>
        <taxon>rosids</taxon>
        <taxon>fabids</taxon>
        <taxon>Fagales</taxon>
        <taxon>Juglandaceae</taxon>
        <taxon>Carya</taxon>
    </lineage>
</organism>
<dbReference type="InterPro" id="IPR025398">
    <property type="entry name" value="DUF4371"/>
</dbReference>
<evidence type="ECO:0000259" key="1">
    <source>
        <dbReference type="Pfam" id="PF14291"/>
    </source>
</evidence>
<comment type="caution">
    <text evidence="2">The sequence shown here is derived from an EMBL/GenBank/DDBJ whole genome shotgun (WGS) entry which is preliminary data.</text>
</comment>
<dbReference type="AlphaFoldDB" id="A0A8T1PKC1"/>
<dbReference type="Proteomes" id="UP000811609">
    <property type="component" value="Chromosome 9"/>
</dbReference>
<keyword evidence="3" id="KW-1185">Reference proteome</keyword>
<dbReference type="PANTHER" id="PTHR11697">
    <property type="entry name" value="GENERAL TRANSCRIPTION FACTOR 2-RELATED ZINC FINGER PROTEIN"/>
    <property type="match status" value="1"/>
</dbReference>
<dbReference type="EMBL" id="CM031817">
    <property type="protein sequence ID" value="KAG6642254.1"/>
    <property type="molecule type" value="Genomic_DNA"/>
</dbReference>
<reference evidence="2" key="1">
    <citation type="submission" date="2020-12" db="EMBL/GenBank/DDBJ databases">
        <title>WGS assembly of Carya illinoinensis cv. Pawnee.</title>
        <authorList>
            <person name="Platts A."/>
            <person name="Shu S."/>
            <person name="Wright S."/>
            <person name="Barry K."/>
            <person name="Edger P."/>
            <person name="Pires J.C."/>
            <person name="Schmutz J."/>
        </authorList>
    </citation>
    <scope>NUCLEOTIDE SEQUENCE</scope>
    <source>
        <tissue evidence="2">Leaf</tissue>
    </source>
</reference>
<dbReference type="InterPro" id="IPR055298">
    <property type="entry name" value="AtLOH3-like"/>
</dbReference>
<evidence type="ECO:0000313" key="3">
    <source>
        <dbReference type="Proteomes" id="UP000811609"/>
    </source>
</evidence>
<protein>
    <recommendedName>
        <fullName evidence="1">DUF4371 domain-containing protein</fullName>
    </recommendedName>
</protein>
<evidence type="ECO:0000313" key="2">
    <source>
        <dbReference type="EMBL" id="KAG6642254.1"/>
    </source>
</evidence>
<proteinExistence type="predicted"/>
<dbReference type="PANTHER" id="PTHR11697:SF230">
    <property type="entry name" value="ZINC FINGER, MYM DOMAIN CONTAINING 1"/>
    <property type="match status" value="1"/>
</dbReference>
<sequence>MDQLGHIDKLVEKQVSQEMENNRLKLKTLIESHDESSDSKNQVNFIELIILFASYNDQVNGVVMENAPQNAKYISPKIQKEILHIFANKVQNAIHKKIRDAKFCTLVDEAQDESKREQIAIILGFVDKYDIMALTLKNDICVLLSRYDLQIKNIRVQEYDGGSNMCSEWNGLQTLFLKDCPYAYYVQCWAHKLQLALVTASREAKHVYQFFVHLTSIINIVVGSSKRHDKLQSTQAAEIERSHFQSACSLMRMSSDTCSVINTISNEGSNYSQRGDAEAAYMVLTSFKFILILNMMKKIMEITNALCQSLQQNFQDIVNVMSLVSTTKVLIQNLRDDGWESLLTDVKSFCEKHQIDILDMMTNILELKANLVVKLTRLAISKKSKIYYLIDRLIHLVLTLYVSTATTERVFFAMKLIKTRFCTRMEDEFIADY</sequence>
<accession>A0A8T1PKC1</accession>
<dbReference type="Pfam" id="PF14291">
    <property type="entry name" value="DUF4371"/>
    <property type="match status" value="1"/>
</dbReference>
<feature type="domain" description="DUF4371" evidence="1">
    <location>
        <begin position="30"/>
        <end position="171"/>
    </location>
</feature>
<gene>
    <name evidence="2" type="ORF">CIPAW_09G129800</name>
</gene>